<dbReference type="EMBL" id="JAVYJV010000004">
    <property type="protein sequence ID" value="KAK4373005.1"/>
    <property type="molecule type" value="Genomic_DNA"/>
</dbReference>
<dbReference type="Proteomes" id="UP001291623">
    <property type="component" value="Unassembled WGS sequence"/>
</dbReference>
<dbReference type="PANTHER" id="PTHR15710">
    <property type="entry name" value="E3 UBIQUITIN-PROTEIN LIGASE PRAJA"/>
    <property type="match status" value="1"/>
</dbReference>
<dbReference type="InterPro" id="IPR001841">
    <property type="entry name" value="Znf_RING"/>
</dbReference>
<accession>A0AAE1SN57</accession>
<dbReference type="GO" id="GO:0061630">
    <property type="term" value="F:ubiquitin protein ligase activity"/>
    <property type="evidence" value="ECO:0007669"/>
    <property type="project" value="UniProtKB-EC"/>
</dbReference>
<feature type="domain" description="RING-type" evidence="7">
    <location>
        <begin position="51"/>
        <end position="92"/>
    </location>
</feature>
<dbReference type="Pfam" id="PF13639">
    <property type="entry name" value="zf-RING_2"/>
    <property type="match status" value="1"/>
</dbReference>
<comment type="caution">
    <text evidence="8">The sequence shown here is derived from an EMBL/GenBank/DDBJ whole genome shotgun (WGS) entry which is preliminary data.</text>
</comment>
<comment type="catalytic activity">
    <reaction evidence="1">
        <text>S-ubiquitinyl-[E2 ubiquitin-conjugating enzyme]-L-cysteine + [acceptor protein]-L-lysine = [E2 ubiquitin-conjugating enzyme]-L-cysteine + N(6)-ubiquitinyl-[acceptor protein]-L-lysine.</text>
        <dbReference type="EC" id="2.3.2.27"/>
    </reaction>
</comment>
<gene>
    <name evidence="8" type="ORF">RND71_008389</name>
</gene>
<evidence type="ECO:0000256" key="3">
    <source>
        <dbReference type="ARBA" id="ARBA00022723"/>
    </source>
</evidence>
<evidence type="ECO:0000256" key="5">
    <source>
        <dbReference type="ARBA" id="ARBA00022833"/>
    </source>
</evidence>
<sequence>MSLKIDGVFDLDLALTVVEEYSSAAAELPEPLPVTSDDHIEMPTVSAVGFCAICMEEFQAEVGAKQVPCGHLFHSSCLTNWLSLRKSCPLCRFCVSAATT</sequence>
<dbReference type="InterPro" id="IPR011016">
    <property type="entry name" value="Znf_RING-CH"/>
</dbReference>
<evidence type="ECO:0000313" key="8">
    <source>
        <dbReference type="EMBL" id="KAK4373005.1"/>
    </source>
</evidence>
<dbReference type="SUPFAM" id="SSF57850">
    <property type="entry name" value="RING/U-box"/>
    <property type="match status" value="1"/>
</dbReference>
<keyword evidence="3" id="KW-0479">Metal-binding</keyword>
<evidence type="ECO:0000256" key="2">
    <source>
        <dbReference type="ARBA" id="ARBA00012483"/>
    </source>
</evidence>
<keyword evidence="4 6" id="KW-0863">Zinc-finger</keyword>
<dbReference type="SMART" id="SM00744">
    <property type="entry name" value="RINGv"/>
    <property type="match status" value="1"/>
</dbReference>
<keyword evidence="9" id="KW-1185">Reference proteome</keyword>
<dbReference type="Gene3D" id="3.30.40.10">
    <property type="entry name" value="Zinc/RING finger domain, C3HC4 (zinc finger)"/>
    <property type="match status" value="1"/>
</dbReference>
<evidence type="ECO:0000256" key="1">
    <source>
        <dbReference type="ARBA" id="ARBA00000900"/>
    </source>
</evidence>
<dbReference type="SMART" id="SM00184">
    <property type="entry name" value="RING"/>
    <property type="match status" value="1"/>
</dbReference>
<name>A0AAE1SN57_9SOLA</name>
<proteinExistence type="predicted"/>
<dbReference type="InterPro" id="IPR013083">
    <property type="entry name" value="Znf_RING/FYVE/PHD"/>
</dbReference>
<evidence type="ECO:0000256" key="6">
    <source>
        <dbReference type="PROSITE-ProRule" id="PRU00175"/>
    </source>
</evidence>
<dbReference type="PROSITE" id="PS50089">
    <property type="entry name" value="ZF_RING_2"/>
    <property type="match status" value="1"/>
</dbReference>
<dbReference type="EC" id="2.3.2.27" evidence="2"/>
<evidence type="ECO:0000313" key="9">
    <source>
        <dbReference type="Proteomes" id="UP001291623"/>
    </source>
</evidence>
<dbReference type="GO" id="GO:0008270">
    <property type="term" value="F:zinc ion binding"/>
    <property type="evidence" value="ECO:0007669"/>
    <property type="project" value="UniProtKB-KW"/>
</dbReference>
<dbReference type="PANTHER" id="PTHR15710:SF218">
    <property type="entry name" value="OS06G0687300 PROTEIN"/>
    <property type="match status" value="1"/>
</dbReference>
<reference evidence="8" key="1">
    <citation type="submission" date="2023-12" db="EMBL/GenBank/DDBJ databases">
        <title>Genome assembly of Anisodus tanguticus.</title>
        <authorList>
            <person name="Wang Y.-J."/>
        </authorList>
    </citation>
    <scope>NUCLEOTIDE SEQUENCE</scope>
    <source>
        <strain evidence="8">KB-2021</strain>
        <tissue evidence="8">Leaf</tissue>
    </source>
</reference>
<evidence type="ECO:0000256" key="4">
    <source>
        <dbReference type="ARBA" id="ARBA00022771"/>
    </source>
</evidence>
<dbReference type="AlphaFoldDB" id="A0AAE1SN57"/>
<protein>
    <recommendedName>
        <fullName evidence="2">RING-type E3 ubiquitin transferase</fullName>
        <ecNumber evidence="2">2.3.2.27</ecNumber>
    </recommendedName>
</protein>
<keyword evidence="5" id="KW-0862">Zinc</keyword>
<organism evidence="8 9">
    <name type="scientific">Anisodus tanguticus</name>
    <dbReference type="NCBI Taxonomy" id="243964"/>
    <lineage>
        <taxon>Eukaryota</taxon>
        <taxon>Viridiplantae</taxon>
        <taxon>Streptophyta</taxon>
        <taxon>Embryophyta</taxon>
        <taxon>Tracheophyta</taxon>
        <taxon>Spermatophyta</taxon>
        <taxon>Magnoliopsida</taxon>
        <taxon>eudicotyledons</taxon>
        <taxon>Gunneridae</taxon>
        <taxon>Pentapetalae</taxon>
        <taxon>asterids</taxon>
        <taxon>lamiids</taxon>
        <taxon>Solanales</taxon>
        <taxon>Solanaceae</taxon>
        <taxon>Solanoideae</taxon>
        <taxon>Hyoscyameae</taxon>
        <taxon>Anisodus</taxon>
    </lineage>
</organism>
<evidence type="ECO:0000259" key="7">
    <source>
        <dbReference type="PROSITE" id="PS50089"/>
    </source>
</evidence>